<evidence type="ECO:0000313" key="6">
    <source>
        <dbReference type="Proteomes" id="UP001156856"/>
    </source>
</evidence>
<keyword evidence="1" id="KW-1133">Transmembrane helix</keyword>
<keyword evidence="1" id="KW-0812">Transmembrane</keyword>
<feature type="transmembrane region" description="Helical" evidence="1">
    <location>
        <begin position="40"/>
        <end position="58"/>
    </location>
</feature>
<protein>
    <recommendedName>
        <fullName evidence="2">SHOCT domain-containing protein</fullName>
    </recommendedName>
</protein>
<reference evidence="6" key="2">
    <citation type="journal article" date="2019" name="Int. J. Syst. Evol. Microbiol.">
        <title>The Global Catalogue of Microorganisms (GCM) 10K type strain sequencing project: providing services to taxonomists for standard genome sequencing and annotation.</title>
        <authorList>
            <consortium name="The Broad Institute Genomics Platform"/>
            <consortium name="The Broad Institute Genome Sequencing Center for Infectious Disease"/>
            <person name="Wu L."/>
            <person name="Ma J."/>
        </authorList>
    </citation>
    <scope>NUCLEOTIDE SEQUENCE [LARGE SCALE GENOMIC DNA]</scope>
    <source>
        <strain evidence="6">NBRC 107715</strain>
    </source>
</reference>
<keyword evidence="1" id="KW-0472">Membrane</keyword>
<evidence type="ECO:0000313" key="3">
    <source>
        <dbReference type="EMBL" id="GEP07615.1"/>
    </source>
</evidence>
<proteinExistence type="predicted"/>
<dbReference type="Proteomes" id="UP001156856">
    <property type="component" value="Unassembled WGS sequence"/>
</dbReference>
<name>A0A512JCH0_9HYPH</name>
<dbReference type="Proteomes" id="UP000321960">
    <property type="component" value="Unassembled WGS sequence"/>
</dbReference>
<dbReference type="EMBL" id="BSPK01000098">
    <property type="protein sequence ID" value="GLS66199.1"/>
    <property type="molecule type" value="Genomic_DNA"/>
</dbReference>
<accession>A0A512JCH0</accession>
<gene>
    <name evidence="4" type="ORF">GCM10007888_45810</name>
    <name evidence="3" type="ORF">MOX02_56530</name>
</gene>
<sequence>MDTDRLTKLTELRQRGLITEAEYEDQKRRLLKPRRPRTRWTGWWWKVPALLFLLWLFWPRTSTGFPTCTASTTRELVRRAIEEGADSRLTRMKLLALDEIEEVSYDAKAPERYCTAVATLNAGERGITWRLYQRGGTLLIDVRGL</sequence>
<dbReference type="Pfam" id="PF09851">
    <property type="entry name" value="SHOCT"/>
    <property type="match status" value="1"/>
</dbReference>
<dbReference type="InterPro" id="IPR018649">
    <property type="entry name" value="SHOCT"/>
</dbReference>
<evidence type="ECO:0000313" key="5">
    <source>
        <dbReference type="Proteomes" id="UP000321960"/>
    </source>
</evidence>
<reference evidence="3 5" key="3">
    <citation type="submission" date="2019-07" db="EMBL/GenBank/DDBJ databases">
        <title>Whole genome shotgun sequence of Methylobacterium oxalidis NBRC 107715.</title>
        <authorList>
            <person name="Hosoyama A."/>
            <person name="Uohara A."/>
            <person name="Ohji S."/>
            <person name="Ichikawa N."/>
        </authorList>
    </citation>
    <scope>NUCLEOTIDE SEQUENCE [LARGE SCALE GENOMIC DNA]</scope>
    <source>
        <strain evidence="3 5">NBRC 107715</strain>
    </source>
</reference>
<feature type="domain" description="SHOCT" evidence="2">
    <location>
        <begin position="4"/>
        <end position="31"/>
    </location>
</feature>
<evidence type="ECO:0000259" key="2">
    <source>
        <dbReference type="Pfam" id="PF09851"/>
    </source>
</evidence>
<dbReference type="AlphaFoldDB" id="A0A512JCH0"/>
<reference evidence="4" key="4">
    <citation type="submission" date="2023-01" db="EMBL/GenBank/DDBJ databases">
        <title>Draft genome sequence of Methylobacterium oxalidis strain NBRC 107715.</title>
        <authorList>
            <person name="Sun Q."/>
            <person name="Mori K."/>
        </authorList>
    </citation>
    <scope>NUCLEOTIDE SEQUENCE</scope>
    <source>
        <strain evidence="4">NBRC 107715</strain>
    </source>
</reference>
<reference evidence="4" key="1">
    <citation type="journal article" date="2014" name="Int. J. Syst. Evol. Microbiol.">
        <title>Complete genome of a new Firmicutes species belonging to the dominant human colonic microbiota ('Ruminococcus bicirculans') reveals two chromosomes and a selective capacity to utilize plant glucans.</title>
        <authorList>
            <consortium name="NISC Comparative Sequencing Program"/>
            <person name="Wegmann U."/>
            <person name="Louis P."/>
            <person name="Goesmann A."/>
            <person name="Henrissat B."/>
            <person name="Duncan S.H."/>
            <person name="Flint H.J."/>
        </authorList>
    </citation>
    <scope>NUCLEOTIDE SEQUENCE</scope>
    <source>
        <strain evidence="4">NBRC 107715</strain>
    </source>
</reference>
<evidence type="ECO:0000313" key="4">
    <source>
        <dbReference type="EMBL" id="GLS66199.1"/>
    </source>
</evidence>
<organism evidence="3 5">
    <name type="scientific">Methylobacterium oxalidis</name>
    <dbReference type="NCBI Taxonomy" id="944322"/>
    <lineage>
        <taxon>Bacteria</taxon>
        <taxon>Pseudomonadati</taxon>
        <taxon>Pseudomonadota</taxon>
        <taxon>Alphaproteobacteria</taxon>
        <taxon>Hyphomicrobiales</taxon>
        <taxon>Methylobacteriaceae</taxon>
        <taxon>Methylobacterium</taxon>
    </lineage>
</organism>
<dbReference type="EMBL" id="BJZU01000166">
    <property type="protein sequence ID" value="GEP07615.1"/>
    <property type="molecule type" value="Genomic_DNA"/>
</dbReference>
<evidence type="ECO:0000256" key="1">
    <source>
        <dbReference type="SAM" id="Phobius"/>
    </source>
</evidence>
<dbReference type="RefSeq" id="WP_147029045.1">
    <property type="nucleotide sequence ID" value="NZ_BJZU01000166.1"/>
</dbReference>
<keyword evidence="6" id="KW-1185">Reference proteome</keyword>
<comment type="caution">
    <text evidence="3">The sequence shown here is derived from an EMBL/GenBank/DDBJ whole genome shotgun (WGS) entry which is preliminary data.</text>
</comment>
<dbReference type="OrthoDB" id="7996855at2"/>